<evidence type="ECO:0000313" key="1">
    <source>
        <dbReference type="EMBL" id="CAF5228371.1"/>
    </source>
</evidence>
<dbReference type="SUPFAM" id="SSF48452">
    <property type="entry name" value="TPR-like"/>
    <property type="match status" value="1"/>
</dbReference>
<proteinExistence type="predicted"/>
<dbReference type="EMBL" id="CAJOBI010366496">
    <property type="protein sequence ID" value="CAF5228371.1"/>
    <property type="molecule type" value="Genomic_DNA"/>
</dbReference>
<dbReference type="Gene3D" id="1.25.40.10">
    <property type="entry name" value="Tetratricopeptide repeat domain"/>
    <property type="match status" value="1"/>
</dbReference>
<protein>
    <submittedName>
        <fullName evidence="1">Uncharacterized protein</fullName>
    </submittedName>
</protein>
<dbReference type="AlphaFoldDB" id="A0A8S3K9A0"/>
<organism evidence="1 2">
    <name type="scientific">Rotaria magnacalcarata</name>
    <dbReference type="NCBI Taxonomy" id="392030"/>
    <lineage>
        <taxon>Eukaryota</taxon>
        <taxon>Metazoa</taxon>
        <taxon>Spiralia</taxon>
        <taxon>Gnathifera</taxon>
        <taxon>Rotifera</taxon>
        <taxon>Eurotatoria</taxon>
        <taxon>Bdelloidea</taxon>
        <taxon>Philodinida</taxon>
        <taxon>Philodinidae</taxon>
        <taxon>Rotaria</taxon>
    </lineage>
</organism>
<dbReference type="Proteomes" id="UP000676336">
    <property type="component" value="Unassembled WGS sequence"/>
</dbReference>
<reference evidence="1" key="1">
    <citation type="submission" date="2021-02" db="EMBL/GenBank/DDBJ databases">
        <authorList>
            <person name="Nowell W R."/>
        </authorList>
    </citation>
    <scope>NUCLEOTIDE SEQUENCE</scope>
</reference>
<dbReference type="InterPro" id="IPR011990">
    <property type="entry name" value="TPR-like_helical_dom_sf"/>
</dbReference>
<sequence>TTDGNSSILTTEHNRFIHEWYHKATHHYGSLSSNTNDEKREEKNQFSTNMCLGFLYAKLHNRNSAVECLTKALEANLESDEKILFISSLLLADIFKRRQHYDIAITNFNRALESIQLGSDEEDPVLYVE</sequence>
<name>A0A8S3K9A0_9BILA</name>
<evidence type="ECO:0000313" key="2">
    <source>
        <dbReference type="Proteomes" id="UP000676336"/>
    </source>
</evidence>
<gene>
    <name evidence="1" type="ORF">SMN809_LOCUS85726</name>
</gene>
<accession>A0A8S3K9A0</accession>
<comment type="caution">
    <text evidence="1">The sequence shown here is derived from an EMBL/GenBank/DDBJ whole genome shotgun (WGS) entry which is preliminary data.</text>
</comment>
<feature type="non-terminal residue" evidence="1">
    <location>
        <position position="129"/>
    </location>
</feature>
<feature type="non-terminal residue" evidence="1">
    <location>
        <position position="1"/>
    </location>
</feature>